<evidence type="ECO:0000313" key="4">
    <source>
        <dbReference type="EMBL" id="MCQ1948470.1"/>
    </source>
</evidence>
<protein>
    <submittedName>
        <fullName evidence="4">GNAT family N-acetyltransferase</fullName>
    </submittedName>
</protein>
<dbReference type="EMBL" id="JANFLP010000001">
    <property type="protein sequence ID" value="MCQ1948470.1"/>
    <property type="molecule type" value="Genomic_DNA"/>
</dbReference>
<dbReference type="SUPFAM" id="SSF55729">
    <property type="entry name" value="Acyl-CoA N-acyltransferases (Nat)"/>
    <property type="match status" value="1"/>
</dbReference>
<organism evidence="4 5">
    <name type="scientific">Arthrobacter jinronghuae</name>
    <dbReference type="NCBI Taxonomy" id="2964609"/>
    <lineage>
        <taxon>Bacteria</taxon>
        <taxon>Bacillati</taxon>
        <taxon>Actinomycetota</taxon>
        <taxon>Actinomycetes</taxon>
        <taxon>Micrococcales</taxon>
        <taxon>Micrococcaceae</taxon>
        <taxon>Arthrobacter</taxon>
    </lineage>
</organism>
<evidence type="ECO:0000259" key="3">
    <source>
        <dbReference type="PROSITE" id="PS51186"/>
    </source>
</evidence>
<dbReference type="Gene3D" id="3.40.630.30">
    <property type="match status" value="1"/>
</dbReference>
<dbReference type="CDD" id="cd04301">
    <property type="entry name" value="NAT_SF"/>
    <property type="match status" value="1"/>
</dbReference>
<dbReference type="InterPro" id="IPR050832">
    <property type="entry name" value="Bact_Acetyltransf"/>
</dbReference>
<dbReference type="Pfam" id="PF00583">
    <property type="entry name" value="Acetyltransf_1"/>
    <property type="match status" value="1"/>
</dbReference>
<comment type="caution">
    <text evidence="4">The sequence shown here is derived from an EMBL/GenBank/DDBJ whole genome shotgun (WGS) entry which is preliminary data.</text>
</comment>
<dbReference type="InterPro" id="IPR000182">
    <property type="entry name" value="GNAT_dom"/>
</dbReference>
<keyword evidence="1" id="KW-0808">Transferase</keyword>
<dbReference type="RefSeq" id="WP_255796283.1">
    <property type="nucleotide sequence ID" value="NZ_CP104263.1"/>
</dbReference>
<feature type="domain" description="N-acetyltransferase" evidence="3">
    <location>
        <begin position="1"/>
        <end position="147"/>
    </location>
</feature>
<evidence type="ECO:0000313" key="5">
    <source>
        <dbReference type="Proteomes" id="UP001206924"/>
    </source>
</evidence>
<dbReference type="InterPro" id="IPR016181">
    <property type="entry name" value="Acyl_CoA_acyltransferase"/>
</dbReference>
<evidence type="ECO:0000256" key="1">
    <source>
        <dbReference type="ARBA" id="ARBA00022679"/>
    </source>
</evidence>
<sequence length="147" mass="15672">MIRESTPLDIPQLARLRAAWVAEAGGDGPADAGFVAEFSTWLAANPRTFFVAVADGGDALIGMLNLSIFERMPKPDKPASVWVYLANTYVLPAHRNAGVGSALVSAAVDYARGIGAARIVTSPSQASKNFYARHGFEAAEELAVYRF</sequence>
<dbReference type="Proteomes" id="UP001206924">
    <property type="component" value="Unassembled WGS sequence"/>
</dbReference>
<dbReference type="PANTHER" id="PTHR43877">
    <property type="entry name" value="AMINOALKYLPHOSPHONATE N-ACETYLTRANSFERASE-RELATED-RELATED"/>
    <property type="match status" value="1"/>
</dbReference>
<evidence type="ECO:0000256" key="2">
    <source>
        <dbReference type="ARBA" id="ARBA00023315"/>
    </source>
</evidence>
<name>A0ABT1NL64_9MICC</name>
<accession>A0ABT1NL64</accession>
<gene>
    <name evidence="4" type="ORF">NNX28_00820</name>
</gene>
<keyword evidence="5" id="KW-1185">Reference proteome</keyword>
<reference evidence="4 5" key="1">
    <citation type="submission" date="2022-07" db="EMBL/GenBank/DDBJ databases">
        <title>Novel species in genus Arthrobacter.</title>
        <authorList>
            <person name="Liu Y."/>
        </authorList>
    </citation>
    <scope>NUCLEOTIDE SEQUENCE [LARGE SCALE GENOMIC DNA]</scope>
    <source>
        <strain evidence="5">zg-Y859</strain>
    </source>
</reference>
<keyword evidence="2" id="KW-0012">Acyltransferase</keyword>
<dbReference type="PROSITE" id="PS51186">
    <property type="entry name" value="GNAT"/>
    <property type="match status" value="1"/>
</dbReference>
<proteinExistence type="predicted"/>